<evidence type="ECO:0000256" key="1">
    <source>
        <dbReference type="SAM" id="MobiDB-lite"/>
    </source>
</evidence>
<organism evidence="2 3">
    <name type="scientific">Dermatophagoides pteronyssinus</name>
    <name type="common">European house dust mite</name>
    <dbReference type="NCBI Taxonomy" id="6956"/>
    <lineage>
        <taxon>Eukaryota</taxon>
        <taxon>Metazoa</taxon>
        <taxon>Ecdysozoa</taxon>
        <taxon>Arthropoda</taxon>
        <taxon>Chelicerata</taxon>
        <taxon>Arachnida</taxon>
        <taxon>Acari</taxon>
        <taxon>Acariformes</taxon>
        <taxon>Sarcoptiformes</taxon>
        <taxon>Astigmata</taxon>
        <taxon>Psoroptidia</taxon>
        <taxon>Analgoidea</taxon>
        <taxon>Pyroglyphidae</taxon>
        <taxon>Dermatophagoidinae</taxon>
        <taxon>Dermatophagoides</taxon>
    </lineage>
</organism>
<comment type="caution">
    <text evidence="2">The sequence shown here is derived from an EMBL/GenBank/DDBJ whole genome shotgun (WGS) entry which is preliminary data.</text>
</comment>
<name>A0ABQ8JUH4_DERPT</name>
<evidence type="ECO:0000313" key="3">
    <source>
        <dbReference type="Proteomes" id="UP000887458"/>
    </source>
</evidence>
<evidence type="ECO:0000313" key="2">
    <source>
        <dbReference type="EMBL" id="KAH9425951.1"/>
    </source>
</evidence>
<reference evidence="2 3" key="1">
    <citation type="journal article" date="2018" name="J. Allergy Clin. Immunol.">
        <title>High-quality assembly of Dermatophagoides pteronyssinus genome and transcriptome reveals a wide range of novel allergens.</title>
        <authorList>
            <person name="Liu X.Y."/>
            <person name="Yang K.Y."/>
            <person name="Wang M.Q."/>
            <person name="Kwok J.S."/>
            <person name="Zeng X."/>
            <person name="Yang Z."/>
            <person name="Xiao X.J."/>
            <person name="Lau C.P."/>
            <person name="Li Y."/>
            <person name="Huang Z.M."/>
            <person name="Ba J.G."/>
            <person name="Yim A.K."/>
            <person name="Ouyang C.Y."/>
            <person name="Ngai S.M."/>
            <person name="Chan T.F."/>
            <person name="Leung E.L."/>
            <person name="Liu L."/>
            <person name="Liu Z.G."/>
            <person name="Tsui S.K."/>
        </authorList>
    </citation>
    <scope>NUCLEOTIDE SEQUENCE [LARGE SCALE GENOMIC DNA]</scope>
    <source>
        <strain evidence="2">Derp</strain>
    </source>
</reference>
<sequence>MSFDYSDFPLKTNRLNVVVRVLGLPLVGVKTPSSPPRPPPIATLRKCTNKNANVSRLLDGS</sequence>
<dbReference type="Proteomes" id="UP000887458">
    <property type="component" value="Unassembled WGS sequence"/>
</dbReference>
<gene>
    <name evidence="2" type="ORF">DERP_014521</name>
</gene>
<keyword evidence="3" id="KW-1185">Reference proteome</keyword>
<dbReference type="EMBL" id="NJHN03000016">
    <property type="protein sequence ID" value="KAH9425951.1"/>
    <property type="molecule type" value="Genomic_DNA"/>
</dbReference>
<feature type="region of interest" description="Disordered" evidence="1">
    <location>
        <begin position="30"/>
        <end position="61"/>
    </location>
</feature>
<protein>
    <submittedName>
        <fullName evidence="2">Uncharacterized protein</fullName>
    </submittedName>
</protein>
<proteinExistence type="predicted"/>
<reference evidence="2 3" key="2">
    <citation type="journal article" date="2022" name="Mol. Biol. Evol.">
        <title>Comparative Genomics Reveals Insights into the Divergent Evolution of Astigmatic Mites and Household Pest Adaptations.</title>
        <authorList>
            <person name="Xiong Q."/>
            <person name="Wan A.T."/>
            <person name="Liu X."/>
            <person name="Fung C.S."/>
            <person name="Xiao X."/>
            <person name="Malainual N."/>
            <person name="Hou J."/>
            <person name="Wang L."/>
            <person name="Wang M."/>
            <person name="Yang K.Y."/>
            <person name="Cui Y."/>
            <person name="Leung E.L."/>
            <person name="Nong W."/>
            <person name="Shin S.K."/>
            <person name="Au S.W."/>
            <person name="Jeong K.Y."/>
            <person name="Chew F.T."/>
            <person name="Hui J.H."/>
            <person name="Leung T.F."/>
            <person name="Tungtrongchitr A."/>
            <person name="Zhong N."/>
            <person name="Liu Z."/>
            <person name="Tsui S.K."/>
        </authorList>
    </citation>
    <scope>NUCLEOTIDE SEQUENCE [LARGE SCALE GENOMIC DNA]</scope>
    <source>
        <strain evidence="2">Derp</strain>
    </source>
</reference>
<accession>A0ABQ8JUH4</accession>